<keyword evidence="2" id="KW-1185">Reference proteome</keyword>
<evidence type="ECO:0000313" key="2">
    <source>
        <dbReference type="Proteomes" id="UP000279594"/>
    </source>
</evidence>
<evidence type="ECO:0000313" key="1">
    <source>
        <dbReference type="EMBL" id="AYM74992.1"/>
    </source>
</evidence>
<protein>
    <submittedName>
        <fullName evidence="1">Uncharacterized protein</fullName>
    </submittedName>
</protein>
<organism evidence="1 2">
    <name type="scientific">Janthinobacterium agaricidamnosum</name>
    <dbReference type="NCBI Taxonomy" id="55508"/>
    <lineage>
        <taxon>Bacteria</taxon>
        <taxon>Pseudomonadati</taxon>
        <taxon>Pseudomonadota</taxon>
        <taxon>Betaproteobacteria</taxon>
        <taxon>Burkholderiales</taxon>
        <taxon>Oxalobacteraceae</taxon>
        <taxon>Janthinobacterium</taxon>
    </lineage>
</organism>
<name>A0A3G2E4U8_9BURK</name>
<dbReference type="Proteomes" id="UP000279594">
    <property type="component" value="Chromosome"/>
</dbReference>
<dbReference type="AlphaFoldDB" id="A0A3G2E4U8"/>
<proteinExistence type="predicted"/>
<sequence length="76" mass="8774">MQALAFPALSRVPTDERVRIDMLAMLEKVQKERAAEVIDVLYDYCADIIFACLELGMDEDDLIEAMRDARVAQRRR</sequence>
<dbReference type="EMBL" id="CP033019">
    <property type="protein sequence ID" value="AYM74992.1"/>
    <property type="molecule type" value="Genomic_DNA"/>
</dbReference>
<reference evidence="1 2" key="1">
    <citation type="submission" date="2018-10" db="EMBL/GenBank/DDBJ databases">
        <title>Effects of UV and annual dynamics of microbial communities in freshwater RAS systems.</title>
        <authorList>
            <person name="Bekkelund A.K."/>
            <person name="Hansen B.R."/>
            <person name="Stokken H."/>
            <person name="Eriksen B.F."/>
            <person name="Kashulin N.A."/>
        </authorList>
    </citation>
    <scope>NUCLEOTIDE SEQUENCE [LARGE SCALE GENOMIC DNA]</scope>
    <source>
        <strain evidence="1 2">BHSEK</strain>
    </source>
</reference>
<accession>A0A3G2E4U8</accession>
<gene>
    <name evidence="1" type="ORF">D9M09_03670</name>
</gene>